<dbReference type="InterPro" id="IPR015943">
    <property type="entry name" value="WD40/YVTN_repeat-like_dom_sf"/>
</dbReference>
<evidence type="ECO:0000256" key="2">
    <source>
        <dbReference type="ARBA" id="ARBA00005616"/>
    </source>
</evidence>
<dbReference type="GeneID" id="85310589"/>
<accession>A0AAJ0C4A3</accession>
<evidence type="ECO:0000256" key="4">
    <source>
        <dbReference type="ARBA" id="ARBA00022737"/>
    </source>
</evidence>
<comment type="similarity">
    <text evidence="2">Belongs to the WD repeat SWD2 family.</text>
</comment>
<dbReference type="GO" id="GO:0048188">
    <property type="term" value="C:Set1C/COMPASS complex"/>
    <property type="evidence" value="ECO:0007669"/>
    <property type="project" value="TreeGrafter"/>
</dbReference>
<feature type="compositionally biased region" description="Polar residues" evidence="7">
    <location>
        <begin position="17"/>
        <end position="27"/>
    </location>
</feature>
<keyword evidence="4" id="KW-0677">Repeat</keyword>
<evidence type="ECO:0000256" key="1">
    <source>
        <dbReference type="ARBA" id="ARBA00004123"/>
    </source>
</evidence>
<evidence type="ECO:0000313" key="8">
    <source>
        <dbReference type="EMBL" id="KAK1769247.1"/>
    </source>
</evidence>
<comment type="caution">
    <text evidence="8">The sequence shown here is derived from an EMBL/GenBank/DDBJ whole genome shotgun (WGS) entry which is preliminary data.</text>
</comment>
<evidence type="ECO:0000256" key="3">
    <source>
        <dbReference type="ARBA" id="ARBA00022574"/>
    </source>
</evidence>
<evidence type="ECO:0000256" key="6">
    <source>
        <dbReference type="PROSITE-ProRule" id="PRU00221"/>
    </source>
</evidence>
<evidence type="ECO:0000313" key="9">
    <source>
        <dbReference type="Proteomes" id="UP001244011"/>
    </source>
</evidence>
<sequence>MASTPMELDEPLPTPAPSLNITRTLGGTVPSTSRVSDVISTFRPTKLFRRDDVKEGKPRPHVLSIDFDDPGDLCMTSESDEAIQIYSVKEGRHDKTLLSKKYGVKLAKFTHASSSIIYASTKQNDSIRYLATHDNSFIRYFEGHEAAVTSLELHPGSDNFISCSRDNTVRMWDPNTKQWVAKMYLRSPYLAAWDPSGTVFGIASPGSGSILLYDYRNYTKAPFATFDVGRAAGQAAGENLASGWTKLQFSNDGKSLLLGTTGACHFLLDSMDGTLKALLRKPEGGTGRVGVGEGAAAARNGGPAPESQAIETSGDCCFSPDGRYVLSGSKKDVVVWDTLSPVNGHKVLDPAHVLEEKGQAAILAFNPRYNMLATADQELTFWLPDPHA</sequence>
<dbReference type="InterPro" id="IPR037867">
    <property type="entry name" value="Swd2/WDR82"/>
</dbReference>
<keyword evidence="3 6" id="KW-0853">WD repeat</keyword>
<dbReference type="Pfam" id="PF00400">
    <property type="entry name" value="WD40"/>
    <property type="match status" value="2"/>
</dbReference>
<dbReference type="PANTHER" id="PTHR19861:SF0">
    <property type="entry name" value="WD REPEAT-CONTAINING PROTEIN 82"/>
    <property type="match status" value="1"/>
</dbReference>
<proteinExistence type="inferred from homology"/>
<comment type="subcellular location">
    <subcellularLocation>
        <location evidence="1">Nucleus</location>
    </subcellularLocation>
</comment>
<dbReference type="AlphaFoldDB" id="A0AAJ0C4A3"/>
<keyword evidence="5" id="KW-0539">Nucleus</keyword>
<dbReference type="GO" id="GO:0003682">
    <property type="term" value="F:chromatin binding"/>
    <property type="evidence" value="ECO:0007669"/>
    <property type="project" value="TreeGrafter"/>
</dbReference>
<keyword evidence="9" id="KW-1185">Reference proteome</keyword>
<gene>
    <name evidence="8" type="ORF">QBC33DRAFT_532745</name>
</gene>
<feature type="region of interest" description="Disordered" evidence="7">
    <location>
        <begin position="1"/>
        <end position="27"/>
    </location>
</feature>
<dbReference type="InterPro" id="IPR001680">
    <property type="entry name" value="WD40_rpt"/>
</dbReference>
<organism evidence="8 9">
    <name type="scientific">Phialemonium atrogriseum</name>
    <dbReference type="NCBI Taxonomy" id="1093897"/>
    <lineage>
        <taxon>Eukaryota</taxon>
        <taxon>Fungi</taxon>
        <taxon>Dikarya</taxon>
        <taxon>Ascomycota</taxon>
        <taxon>Pezizomycotina</taxon>
        <taxon>Sordariomycetes</taxon>
        <taxon>Sordariomycetidae</taxon>
        <taxon>Cephalothecales</taxon>
        <taxon>Cephalothecaceae</taxon>
        <taxon>Phialemonium</taxon>
    </lineage>
</organism>
<protein>
    <submittedName>
        <fullName evidence="8">WD repeat protein</fullName>
    </submittedName>
</protein>
<dbReference type="GO" id="GO:0016070">
    <property type="term" value="P:RNA metabolic process"/>
    <property type="evidence" value="ECO:0007669"/>
    <property type="project" value="UniProtKB-ARBA"/>
</dbReference>
<reference evidence="8" key="1">
    <citation type="submission" date="2023-06" db="EMBL/GenBank/DDBJ databases">
        <title>Genome-scale phylogeny and comparative genomics of the fungal order Sordariales.</title>
        <authorList>
            <consortium name="Lawrence Berkeley National Laboratory"/>
            <person name="Hensen N."/>
            <person name="Bonometti L."/>
            <person name="Westerberg I."/>
            <person name="Brannstrom I.O."/>
            <person name="Guillou S."/>
            <person name="Cros-Aarteil S."/>
            <person name="Calhoun S."/>
            <person name="Haridas S."/>
            <person name="Kuo A."/>
            <person name="Mondo S."/>
            <person name="Pangilinan J."/>
            <person name="Riley R."/>
            <person name="Labutti K."/>
            <person name="Andreopoulos B."/>
            <person name="Lipzen A."/>
            <person name="Chen C."/>
            <person name="Yanf M."/>
            <person name="Daum C."/>
            <person name="Ng V."/>
            <person name="Clum A."/>
            <person name="Steindorff A."/>
            <person name="Ohm R."/>
            <person name="Martin F."/>
            <person name="Silar P."/>
            <person name="Natvig D."/>
            <person name="Lalanne C."/>
            <person name="Gautier V."/>
            <person name="Ament-Velasquez S.L."/>
            <person name="Kruys A."/>
            <person name="Hutchinson M.I."/>
            <person name="Powell A.J."/>
            <person name="Barry K."/>
            <person name="Miller A.N."/>
            <person name="Grigoriev I.V."/>
            <person name="Debuchy R."/>
            <person name="Gladieux P."/>
            <person name="Thoren M.H."/>
            <person name="Johannesson H."/>
        </authorList>
    </citation>
    <scope>NUCLEOTIDE SEQUENCE</scope>
    <source>
        <strain evidence="8">8032-3</strain>
    </source>
</reference>
<dbReference type="PROSITE" id="PS50294">
    <property type="entry name" value="WD_REPEATS_REGION"/>
    <property type="match status" value="1"/>
</dbReference>
<dbReference type="Gene3D" id="2.130.10.10">
    <property type="entry name" value="YVTN repeat-like/Quinoprotein amine dehydrogenase"/>
    <property type="match status" value="2"/>
</dbReference>
<dbReference type="PROSITE" id="PS50082">
    <property type="entry name" value="WD_REPEATS_2"/>
    <property type="match status" value="1"/>
</dbReference>
<feature type="repeat" description="WD" evidence="6">
    <location>
        <begin position="141"/>
        <end position="182"/>
    </location>
</feature>
<name>A0AAJ0C4A3_9PEZI</name>
<dbReference type="PANTHER" id="PTHR19861">
    <property type="entry name" value="WD40 REPEAT PROTEIN SWD2"/>
    <property type="match status" value="1"/>
</dbReference>
<dbReference type="SUPFAM" id="SSF50978">
    <property type="entry name" value="WD40 repeat-like"/>
    <property type="match status" value="1"/>
</dbReference>
<dbReference type="InterPro" id="IPR036322">
    <property type="entry name" value="WD40_repeat_dom_sf"/>
</dbReference>
<evidence type="ECO:0000256" key="5">
    <source>
        <dbReference type="ARBA" id="ARBA00023242"/>
    </source>
</evidence>
<dbReference type="RefSeq" id="XP_060285460.1">
    <property type="nucleotide sequence ID" value="XM_060427402.1"/>
</dbReference>
<dbReference type="SMART" id="SM00320">
    <property type="entry name" value="WD40"/>
    <property type="match status" value="4"/>
</dbReference>
<dbReference type="EMBL" id="MU839003">
    <property type="protein sequence ID" value="KAK1769247.1"/>
    <property type="molecule type" value="Genomic_DNA"/>
</dbReference>
<evidence type="ECO:0000256" key="7">
    <source>
        <dbReference type="SAM" id="MobiDB-lite"/>
    </source>
</evidence>
<dbReference type="Proteomes" id="UP001244011">
    <property type="component" value="Unassembled WGS sequence"/>
</dbReference>